<name>A0A1G8JSE2_9RHOB</name>
<evidence type="ECO:0000313" key="2">
    <source>
        <dbReference type="EMBL" id="SDI34041.1"/>
    </source>
</evidence>
<dbReference type="AlphaFoldDB" id="A0A1G8JSE2"/>
<gene>
    <name evidence="2" type="ORF">SAMN04487993_1003230</name>
</gene>
<dbReference type="EMBL" id="FNEJ01000003">
    <property type="protein sequence ID" value="SDI34041.1"/>
    <property type="molecule type" value="Genomic_DNA"/>
</dbReference>
<evidence type="ECO:0000256" key="1">
    <source>
        <dbReference type="SAM" id="Phobius"/>
    </source>
</evidence>
<reference evidence="2 3" key="1">
    <citation type="submission" date="2016-10" db="EMBL/GenBank/DDBJ databases">
        <authorList>
            <person name="de Groot N.N."/>
        </authorList>
    </citation>
    <scope>NUCLEOTIDE SEQUENCE [LARGE SCALE GENOMIC DNA]</scope>
    <source>
        <strain evidence="2 3">DSM 26424</strain>
    </source>
</reference>
<dbReference type="STRING" id="555512.SAMN04487993_1003230"/>
<organism evidence="2 3">
    <name type="scientific">Salipiger marinus</name>
    <dbReference type="NCBI Taxonomy" id="555512"/>
    <lineage>
        <taxon>Bacteria</taxon>
        <taxon>Pseudomonadati</taxon>
        <taxon>Pseudomonadota</taxon>
        <taxon>Alphaproteobacteria</taxon>
        <taxon>Rhodobacterales</taxon>
        <taxon>Roseobacteraceae</taxon>
        <taxon>Salipiger</taxon>
    </lineage>
</organism>
<evidence type="ECO:0008006" key="4">
    <source>
        <dbReference type="Google" id="ProtNLM"/>
    </source>
</evidence>
<keyword evidence="1" id="KW-0812">Transmembrane</keyword>
<dbReference type="OrthoDB" id="7863719at2"/>
<proteinExistence type="predicted"/>
<sequence length="127" mass="13061">MRMTDRPSNEEGALAPWFAAGREAAPLPSGEFMARMEALALESQPAPRAAPAAPARQSRGPGRLLARLRAMGGWPALAGLTAACAMGLWIGAAAPEAAVDWVATATQEQGLSGLDPASGFDYAMLGL</sequence>
<dbReference type="Proteomes" id="UP000199093">
    <property type="component" value="Unassembled WGS sequence"/>
</dbReference>
<accession>A0A1G8JSE2</accession>
<feature type="transmembrane region" description="Helical" evidence="1">
    <location>
        <begin position="73"/>
        <end position="92"/>
    </location>
</feature>
<protein>
    <recommendedName>
        <fullName evidence="4">Dihydroorotate dehydrogenase</fullName>
    </recommendedName>
</protein>
<evidence type="ECO:0000313" key="3">
    <source>
        <dbReference type="Proteomes" id="UP000199093"/>
    </source>
</evidence>
<keyword evidence="1" id="KW-1133">Transmembrane helix</keyword>
<keyword evidence="3" id="KW-1185">Reference proteome</keyword>
<keyword evidence="1" id="KW-0472">Membrane</keyword>